<keyword evidence="2" id="KW-1185">Reference proteome</keyword>
<protein>
    <submittedName>
        <fullName evidence="1">Rna-directed dna polymerase from mobile element jockey-like</fullName>
    </submittedName>
</protein>
<sequence>MNGWVQAPYERQEVVKRRWSCQCAKEELRHVEFFTTPVSDDLDEGIESTLSKFTDDTNLGASVNLLEDRKALQSDLDRLDPWAETNRMRLNKTKYWVLHFGQNNLMQHYRLGKEWLEICPAEKDLRVLVNSS</sequence>
<proteinExistence type="predicted"/>
<comment type="caution">
    <text evidence="1">The sequence shown here is derived from an EMBL/GenBank/DDBJ whole genome shotgun (WGS) entry which is preliminary data.</text>
</comment>
<accession>A0ABQ9DEF6</accession>
<name>A0ABQ9DEF6_9PASS</name>
<dbReference type="Proteomes" id="UP001145742">
    <property type="component" value="Unassembled WGS sequence"/>
</dbReference>
<evidence type="ECO:0000313" key="2">
    <source>
        <dbReference type="Proteomes" id="UP001145742"/>
    </source>
</evidence>
<dbReference type="EMBL" id="WHWB01033792">
    <property type="protein sequence ID" value="KAJ7416871.1"/>
    <property type="molecule type" value="Genomic_DNA"/>
</dbReference>
<dbReference type="PANTHER" id="PTHR33332">
    <property type="entry name" value="REVERSE TRANSCRIPTASE DOMAIN-CONTAINING PROTEIN"/>
    <property type="match status" value="1"/>
</dbReference>
<reference evidence="1" key="1">
    <citation type="submission" date="2019-10" db="EMBL/GenBank/DDBJ databases">
        <authorList>
            <person name="Soares A.E.R."/>
            <person name="Aleixo A."/>
            <person name="Schneider P."/>
            <person name="Miyaki C.Y."/>
            <person name="Schneider M.P."/>
            <person name="Mello C."/>
            <person name="Vasconcelos A.T.R."/>
        </authorList>
    </citation>
    <scope>NUCLEOTIDE SEQUENCE</scope>
    <source>
        <tissue evidence="1">Muscle</tissue>
    </source>
</reference>
<gene>
    <name evidence="1" type="ORF">WISP_68094</name>
</gene>
<evidence type="ECO:0000313" key="1">
    <source>
        <dbReference type="EMBL" id="KAJ7416871.1"/>
    </source>
</evidence>
<organism evidence="1 2">
    <name type="scientific">Willisornis vidua</name>
    <name type="common">Xingu scale-backed antbird</name>
    <dbReference type="NCBI Taxonomy" id="1566151"/>
    <lineage>
        <taxon>Eukaryota</taxon>
        <taxon>Metazoa</taxon>
        <taxon>Chordata</taxon>
        <taxon>Craniata</taxon>
        <taxon>Vertebrata</taxon>
        <taxon>Euteleostomi</taxon>
        <taxon>Archelosauria</taxon>
        <taxon>Archosauria</taxon>
        <taxon>Dinosauria</taxon>
        <taxon>Saurischia</taxon>
        <taxon>Theropoda</taxon>
        <taxon>Coelurosauria</taxon>
        <taxon>Aves</taxon>
        <taxon>Neognathae</taxon>
        <taxon>Neoaves</taxon>
        <taxon>Telluraves</taxon>
        <taxon>Australaves</taxon>
        <taxon>Passeriformes</taxon>
        <taxon>Thamnophilidae</taxon>
        <taxon>Willisornis</taxon>
    </lineage>
</organism>